<proteinExistence type="predicted"/>
<evidence type="ECO:0000313" key="1">
    <source>
        <dbReference type="EMBL" id="KAG2226409.1"/>
    </source>
</evidence>
<evidence type="ECO:0000313" key="2">
    <source>
        <dbReference type="Proteomes" id="UP000646827"/>
    </source>
</evidence>
<name>A0A8H7S9Z0_9FUNG</name>
<keyword evidence="2" id="KW-1185">Reference proteome</keyword>
<dbReference type="Proteomes" id="UP000646827">
    <property type="component" value="Unassembled WGS sequence"/>
</dbReference>
<dbReference type="AlphaFoldDB" id="A0A8H7S9Z0"/>
<protein>
    <submittedName>
        <fullName evidence="1">Uncharacterized protein</fullName>
    </submittedName>
</protein>
<dbReference type="OrthoDB" id="2443381at2759"/>
<gene>
    <name evidence="1" type="ORF">INT45_000577</name>
</gene>
<dbReference type="EMBL" id="JAEPRB010000017">
    <property type="protein sequence ID" value="KAG2226409.1"/>
    <property type="molecule type" value="Genomic_DNA"/>
</dbReference>
<comment type="caution">
    <text evidence="1">The sequence shown here is derived from an EMBL/GenBank/DDBJ whole genome shotgun (WGS) entry which is preliminary data.</text>
</comment>
<organism evidence="1 2">
    <name type="scientific">Circinella minor</name>
    <dbReference type="NCBI Taxonomy" id="1195481"/>
    <lineage>
        <taxon>Eukaryota</taxon>
        <taxon>Fungi</taxon>
        <taxon>Fungi incertae sedis</taxon>
        <taxon>Mucoromycota</taxon>
        <taxon>Mucoromycotina</taxon>
        <taxon>Mucoromycetes</taxon>
        <taxon>Mucorales</taxon>
        <taxon>Lichtheimiaceae</taxon>
        <taxon>Circinella</taxon>
    </lineage>
</organism>
<reference evidence="1 2" key="1">
    <citation type="submission" date="2020-12" db="EMBL/GenBank/DDBJ databases">
        <title>Metabolic potential, ecology and presence of endohyphal bacteria is reflected in genomic diversity of Mucoromycotina.</title>
        <authorList>
            <person name="Muszewska A."/>
            <person name="Okrasinska A."/>
            <person name="Steczkiewicz K."/>
            <person name="Drgas O."/>
            <person name="Orlowska M."/>
            <person name="Perlinska-Lenart U."/>
            <person name="Aleksandrzak-Piekarczyk T."/>
            <person name="Szatraj K."/>
            <person name="Zielenkiewicz U."/>
            <person name="Pilsyk S."/>
            <person name="Malc E."/>
            <person name="Mieczkowski P."/>
            <person name="Kruszewska J.S."/>
            <person name="Biernat P."/>
            <person name="Pawlowska J."/>
        </authorList>
    </citation>
    <scope>NUCLEOTIDE SEQUENCE [LARGE SCALE GENOMIC DNA]</scope>
    <source>
        <strain evidence="1 2">CBS 142.35</strain>
    </source>
</reference>
<sequence length="180" mass="20563">MLERYQEELSINFIFTIDDLNAIYPNSTLEYGVGESLWEKMVQECSDLYPLQPLPDGVDNTLRKFDMAGKTKFSNCTKIVRSMDTDSPKESECVQDSLRSLHPVSRRATKWPLRLGSGHLAVVVARGSVLNLKRTFAPRSRVKKYSAEASKKCDKLESSFSLSAVRTYTQFSFHLWKKLI</sequence>
<accession>A0A8H7S9Z0</accession>